<feature type="transmembrane region" description="Helical" evidence="1">
    <location>
        <begin position="262"/>
        <end position="284"/>
    </location>
</feature>
<accession>A0A939BRW6</accession>
<keyword evidence="2" id="KW-0732">Signal</keyword>
<comment type="caution">
    <text evidence="4">The sequence shown here is derived from an EMBL/GenBank/DDBJ whole genome shotgun (WGS) entry which is preliminary data.</text>
</comment>
<name>A0A939BRW6_9FIRM</name>
<gene>
    <name evidence="4" type="ORF">JOC47_002620</name>
</gene>
<dbReference type="EMBL" id="JAFBDQ010000016">
    <property type="protein sequence ID" value="MBM7557754.1"/>
    <property type="molecule type" value="Genomic_DNA"/>
</dbReference>
<evidence type="ECO:0000313" key="5">
    <source>
        <dbReference type="Proteomes" id="UP000774000"/>
    </source>
</evidence>
<dbReference type="Proteomes" id="UP000774000">
    <property type="component" value="Unassembled WGS sequence"/>
</dbReference>
<dbReference type="SUPFAM" id="SSF49344">
    <property type="entry name" value="CBD9-like"/>
    <property type="match status" value="1"/>
</dbReference>
<organism evidence="4 5">
    <name type="scientific">Halanaerobacter jeridensis</name>
    <dbReference type="NCBI Taxonomy" id="706427"/>
    <lineage>
        <taxon>Bacteria</taxon>
        <taxon>Bacillati</taxon>
        <taxon>Bacillota</taxon>
        <taxon>Clostridia</taxon>
        <taxon>Halanaerobiales</taxon>
        <taxon>Halobacteroidaceae</taxon>
        <taxon>Halanaerobacter</taxon>
    </lineage>
</organism>
<keyword evidence="1" id="KW-0472">Membrane</keyword>
<dbReference type="InterPro" id="IPR019248">
    <property type="entry name" value="Glucodextran_C"/>
</dbReference>
<proteinExistence type="predicted"/>
<sequence length="292" mass="33408">MKVCKLLVLFLLISLVVTNTVMAESKKIFEMNDPLGDDYGAGTYIYPQHQQFKDYQGLFDLSFFKVMANEKQYIFYFKFKQVTNPWHAPYGFSHQLIQVYIDNSDGGSKEVFKQGANVKFEKQHPWNQLLKITGWNVELFNLDDKQKDYKLLESAAVKLEEKKVIKVTIPRKKLKDLSEAYYYVLVGSLDGFNYDNYRKVTAEGGAWNFGGGTDSDLNPNVIDTLVPEGLSQKQVLGSFDTEEGQLATLRAVGPELALPWKLVIIFAFSIIFLLTIFGIIIKFINKKFIKCI</sequence>
<keyword evidence="5" id="KW-1185">Reference proteome</keyword>
<dbReference type="RefSeq" id="WP_204702499.1">
    <property type="nucleotide sequence ID" value="NZ_JAFBDQ010000016.1"/>
</dbReference>
<feature type="signal peptide" evidence="2">
    <location>
        <begin position="1"/>
        <end position="23"/>
    </location>
</feature>
<dbReference type="AlphaFoldDB" id="A0A939BRW6"/>
<dbReference type="CDD" id="cd09626">
    <property type="entry name" value="DOMON_glucodextranase_like"/>
    <property type="match status" value="1"/>
</dbReference>
<dbReference type="Gene3D" id="2.60.40.1190">
    <property type="match status" value="1"/>
</dbReference>
<keyword evidence="1" id="KW-1133">Transmembrane helix</keyword>
<evidence type="ECO:0000313" key="4">
    <source>
        <dbReference type="EMBL" id="MBM7557754.1"/>
    </source>
</evidence>
<keyword evidence="1" id="KW-0812">Transmembrane</keyword>
<dbReference type="Pfam" id="PF09985">
    <property type="entry name" value="Glucodextran_C"/>
    <property type="match status" value="1"/>
</dbReference>
<evidence type="ECO:0000256" key="2">
    <source>
        <dbReference type="SAM" id="SignalP"/>
    </source>
</evidence>
<protein>
    <submittedName>
        <fullName evidence="4">Carbohydrate-binding DOMON domain-containing protein</fullName>
    </submittedName>
</protein>
<evidence type="ECO:0000259" key="3">
    <source>
        <dbReference type="Pfam" id="PF09985"/>
    </source>
</evidence>
<evidence type="ECO:0000256" key="1">
    <source>
        <dbReference type="SAM" id="Phobius"/>
    </source>
</evidence>
<reference evidence="4" key="1">
    <citation type="submission" date="2021-01" db="EMBL/GenBank/DDBJ databases">
        <title>Genomic Encyclopedia of Type Strains, Phase IV (KMG-IV): sequencing the most valuable type-strain genomes for metagenomic binning, comparative biology and taxonomic classification.</title>
        <authorList>
            <person name="Goeker M."/>
        </authorList>
    </citation>
    <scope>NUCLEOTIDE SEQUENCE</scope>
    <source>
        <strain evidence="4">DSM 23230</strain>
    </source>
</reference>
<feature type="chain" id="PRO_5037026827" evidence="2">
    <location>
        <begin position="24"/>
        <end position="292"/>
    </location>
</feature>
<feature type="domain" description="Glucodextranase-like C-terminal" evidence="3">
    <location>
        <begin position="28"/>
        <end position="249"/>
    </location>
</feature>